<dbReference type="EMBL" id="CP136422">
    <property type="protein sequence ID" value="WPX72563.1"/>
    <property type="molecule type" value="Genomic_DNA"/>
</dbReference>
<comment type="similarity">
    <text evidence="7">Belongs to the binding-protein-dependent transport system permease family.</text>
</comment>
<dbReference type="InterPro" id="IPR000515">
    <property type="entry name" value="MetI-like"/>
</dbReference>
<protein>
    <submittedName>
        <fullName evidence="9">Lactose transport system permease protein LacF</fullName>
    </submittedName>
</protein>
<evidence type="ECO:0000256" key="3">
    <source>
        <dbReference type="ARBA" id="ARBA00022475"/>
    </source>
</evidence>
<dbReference type="InterPro" id="IPR051393">
    <property type="entry name" value="ABC_transporter_permease"/>
</dbReference>
<feature type="domain" description="ABC transmembrane type-1" evidence="8">
    <location>
        <begin position="67"/>
        <end position="280"/>
    </location>
</feature>
<dbReference type="PANTHER" id="PTHR30193">
    <property type="entry name" value="ABC TRANSPORTER PERMEASE PROTEIN"/>
    <property type="match status" value="1"/>
</dbReference>
<feature type="transmembrane region" description="Helical" evidence="7">
    <location>
        <begin position="145"/>
        <end position="164"/>
    </location>
</feature>
<evidence type="ECO:0000256" key="5">
    <source>
        <dbReference type="ARBA" id="ARBA00022989"/>
    </source>
</evidence>
<dbReference type="Pfam" id="PF00528">
    <property type="entry name" value="BPD_transp_1"/>
    <property type="match status" value="1"/>
</dbReference>
<evidence type="ECO:0000256" key="6">
    <source>
        <dbReference type="ARBA" id="ARBA00023136"/>
    </source>
</evidence>
<keyword evidence="4 7" id="KW-0812">Transmembrane</keyword>
<keyword evidence="3" id="KW-1003">Cell membrane</keyword>
<feature type="transmembrane region" description="Helical" evidence="7">
    <location>
        <begin position="207"/>
        <end position="227"/>
    </location>
</feature>
<keyword evidence="10" id="KW-1185">Reference proteome</keyword>
<reference evidence="9" key="1">
    <citation type="submission" date="2023-10" db="EMBL/GenBank/DDBJ databases">
        <title>Genome sequence of Blautia coccoides DSM 935.</title>
        <authorList>
            <person name="Boeer T."/>
            <person name="Bengelsdorf F.R."/>
            <person name="Daniel R."/>
            <person name="Poehlein A."/>
        </authorList>
    </citation>
    <scope>NUCLEOTIDE SEQUENCE [LARGE SCALE GENOMIC DNA]</scope>
    <source>
        <strain evidence="9">DSM 935</strain>
    </source>
</reference>
<dbReference type="Proteomes" id="UP001325248">
    <property type="component" value="Chromosome"/>
</dbReference>
<dbReference type="PANTHER" id="PTHR30193:SF37">
    <property type="entry name" value="INNER MEMBRANE ABC TRANSPORTER PERMEASE PROTEIN YCJO"/>
    <property type="match status" value="1"/>
</dbReference>
<sequence>MKAKKKQIAPWLFSGPALVVYILVVIIPIIYSLAFSFYDYSGVGNMTFNGINNYINMFRDGTFRVAIKNNLYLMAGSTTIQMLIGLGLAILLSNIRKFTNVLRVAYFVPCIISSAAICQIFSRMFSIVPEGVIPAMMRLVGLKQIAFLSEADWALLIVIMLDAFKFVGMHMLIFYSGLMDIDASVVEAAIVDGCGWWKLHTQIKIPMIMNIIIMELVLLINGTLKAFDISYILTKGGPGTTTELVATYMYKTSFGMAKFGVGSAMSVFLAVESLLAVGIVRYIGKKLQQKYV</sequence>
<name>A0ABZ0U6H9_9FIRM</name>
<keyword evidence="2 7" id="KW-0813">Transport</keyword>
<dbReference type="Gene3D" id="1.10.3720.10">
    <property type="entry name" value="MetI-like"/>
    <property type="match status" value="1"/>
</dbReference>
<accession>A0ABZ0U6H9</accession>
<organism evidence="9 10">
    <name type="scientific">Blautia producta</name>
    <dbReference type="NCBI Taxonomy" id="33035"/>
    <lineage>
        <taxon>Bacteria</taxon>
        <taxon>Bacillati</taxon>
        <taxon>Bacillota</taxon>
        <taxon>Clostridia</taxon>
        <taxon>Lachnospirales</taxon>
        <taxon>Lachnospiraceae</taxon>
        <taxon>Blautia</taxon>
    </lineage>
</organism>
<keyword evidence="5 7" id="KW-1133">Transmembrane helix</keyword>
<gene>
    <name evidence="9" type="primary">lacF_5</name>
    <name evidence="9" type="ORF">BLCOC_09030</name>
</gene>
<feature type="transmembrane region" description="Helical" evidence="7">
    <location>
        <begin position="12"/>
        <end position="38"/>
    </location>
</feature>
<dbReference type="InterPro" id="IPR035906">
    <property type="entry name" value="MetI-like_sf"/>
</dbReference>
<proteinExistence type="inferred from homology"/>
<dbReference type="SUPFAM" id="SSF160964">
    <property type="entry name" value="MalF N-terminal region-like"/>
    <property type="match status" value="1"/>
</dbReference>
<feature type="transmembrane region" description="Helical" evidence="7">
    <location>
        <begin position="71"/>
        <end position="92"/>
    </location>
</feature>
<evidence type="ECO:0000256" key="1">
    <source>
        <dbReference type="ARBA" id="ARBA00004651"/>
    </source>
</evidence>
<evidence type="ECO:0000256" key="2">
    <source>
        <dbReference type="ARBA" id="ARBA00022448"/>
    </source>
</evidence>
<evidence type="ECO:0000313" key="10">
    <source>
        <dbReference type="Proteomes" id="UP001325248"/>
    </source>
</evidence>
<comment type="subcellular location">
    <subcellularLocation>
        <location evidence="1 7">Cell membrane</location>
        <topology evidence="1 7">Multi-pass membrane protein</topology>
    </subcellularLocation>
</comment>
<feature type="transmembrane region" description="Helical" evidence="7">
    <location>
        <begin position="259"/>
        <end position="283"/>
    </location>
</feature>
<evidence type="ECO:0000259" key="8">
    <source>
        <dbReference type="PROSITE" id="PS50928"/>
    </source>
</evidence>
<dbReference type="SUPFAM" id="SSF161098">
    <property type="entry name" value="MetI-like"/>
    <property type="match status" value="1"/>
</dbReference>
<evidence type="ECO:0000256" key="7">
    <source>
        <dbReference type="RuleBase" id="RU363032"/>
    </source>
</evidence>
<feature type="transmembrane region" description="Helical" evidence="7">
    <location>
        <begin position="104"/>
        <end position="125"/>
    </location>
</feature>
<evidence type="ECO:0000256" key="4">
    <source>
        <dbReference type="ARBA" id="ARBA00022692"/>
    </source>
</evidence>
<keyword evidence="6 7" id="KW-0472">Membrane</keyword>
<dbReference type="PROSITE" id="PS50928">
    <property type="entry name" value="ABC_TM1"/>
    <property type="match status" value="1"/>
</dbReference>
<evidence type="ECO:0000313" key="9">
    <source>
        <dbReference type="EMBL" id="WPX72563.1"/>
    </source>
</evidence>